<reference evidence="1 2" key="1">
    <citation type="journal article" date="2024" name="G3 (Bethesda)">
        <title>Genome assembly of Hibiscus sabdariffa L. provides insights into metabolisms of medicinal natural products.</title>
        <authorList>
            <person name="Kim T."/>
        </authorList>
    </citation>
    <scope>NUCLEOTIDE SEQUENCE [LARGE SCALE GENOMIC DNA]</scope>
    <source>
        <strain evidence="1">TK-2024</strain>
        <tissue evidence="1">Old leaves</tissue>
    </source>
</reference>
<comment type="caution">
    <text evidence="1">The sequence shown here is derived from an EMBL/GenBank/DDBJ whole genome shotgun (WGS) entry which is preliminary data.</text>
</comment>
<evidence type="ECO:0008006" key="3">
    <source>
        <dbReference type="Google" id="ProtNLM"/>
    </source>
</evidence>
<gene>
    <name evidence="1" type="ORF">V6N12_013290</name>
</gene>
<keyword evidence="2" id="KW-1185">Reference proteome</keyword>
<evidence type="ECO:0000313" key="2">
    <source>
        <dbReference type="Proteomes" id="UP001472677"/>
    </source>
</evidence>
<sequence>MLLRAGQHSLNGCFTHYWSTPMRRQQTMTTSCSMMFWWPLNSLAMLVCGENQRNATFDELRIFLLFSSTNNYHRSTHLDERSLMAMVGLSTVTMRPPPIGF</sequence>
<accession>A0ABR2D635</accession>
<evidence type="ECO:0000313" key="1">
    <source>
        <dbReference type="EMBL" id="KAK8530789.1"/>
    </source>
</evidence>
<name>A0ABR2D635_9ROSI</name>
<organism evidence="1 2">
    <name type="scientific">Hibiscus sabdariffa</name>
    <name type="common">roselle</name>
    <dbReference type="NCBI Taxonomy" id="183260"/>
    <lineage>
        <taxon>Eukaryota</taxon>
        <taxon>Viridiplantae</taxon>
        <taxon>Streptophyta</taxon>
        <taxon>Embryophyta</taxon>
        <taxon>Tracheophyta</taxon>
        <taxon>Spermatophyta</taxon>
        <taxon>Magnoliopsida</taxon>
        <taxon>eudicotyledons</taxon>
        <taxon>Gunneridae</taxon>
        <taxon>Pentapetalae</taxon>
        <taxon>rosids</taxon>
        <taxon>malvids</taxon>
        <taxon>Malvales</taxon>
        <taxon>Malvaceae</taxon>
        <taxon>Malvoideae</taxon>
        <taxon>Hibiscus</taxon>
    </lineage>
</organism>
<dbReference type="EMBL" id="JBBPBM010000035">
    <property type="protein sequence ID" value="KAK8530789.1"/>
    <property type="molecule type" value="Genomic_DNA"/>
</dbReference>
<dbReference type="Proteomes" id="UP001472677">
    <property type="component" value="Unassembled WGS sequence"/>
</dbReference>
<proteinExistence type="predicted"/>
<protein>
    <recommendedName>
        <fullName evidence="3">Secreted protein</fullName>
    </recommendedName>
</protein>